<sequence length="99" mass="11479">MAVAYIFIPGPLSGPDFFHIRQIESLLQYTKIQHTQYHLYDKHYYCFQNFLLTLFFLFFILSLASHLQQNKQCLSAYVGSNLAVLMVSELSDAMCTAFL</sequence>
<name>E8LEJ2_9FIRM</name>
<protein>
    <submittedName>
        <fullName evidence="2">Uncharacterized protein</fullName>
    </submittedName>
</protein>
<dbReference type="AlphaFoldDB" id="E8LEJ2"/>
<dbReference type="HOGENOM" id="CLU_2325728_0_0_9"/>
<feature type="non-terminal residue" evidence="2">
    <location>
        <position position="99"/>
    </location>
</feature>
<keyword evidence="1" id="KW-0472">Membrane</keyword>
<feature type="transmembrane region" description="Helical" evidence="1">
    <location>
        <begin position="47"/>
        <end position="67"/>
    </location>
</feature>
<dbReference type="Proteomes" id="UP000004923">
    <property type="component" value="Unassembled WGS sequence"/>
</dbReference>
<evidence type="ECO:0000313" key="2">
    <source>
        <dbReference type="EMBL" id="EFY04717.1"/>
    </source>
</evidence>
<organism evidence="2 3">
    <name type="scientific">Phascolarctobacterium succinatutens YIT 12067</name>
    <dbReference type="NCBI Taxonomy" id="626939"/>
    <lineage>
        <taxon>Bacteria</taxon>
        <taxon>Bacillati</taxon>
        <taxon>Bacillota</taxon>
        <taxon>Negativicutes</taxon>
        <taxon>Acidaminococcales</taxon>
        <taxon>Acidaminococcaceae</taxon>
        <taxon>Phascolarctobacterium</taxon>
    </lineage>
</organism>
<evidence type="ECO:0000313" key="3">
    <source>
        <dbReference type="Proteomes" id="UP000004923"/>
    </source>
</evidence>
<reference evidence="2 3" key="1">
    <citation type="submission" date="2011-01" db="EMBL/GenBank/DDBJ databases">
        <authorList>
            <person name="Weinstock G."/>
            <person name="Sodergren E."/>
            <person name="Clifton S."/>
            <person name="Fulton L."/>
            <person name="Fulton B."/>
            <person name="Courtney L."/>
            <person name="Fronick C."/>
            <person name="Harrison M."/>
            <person name="Strong C."/>
            <person name="Farmer C."/>
            <person name="Delahaunty K."/>
            <person name="Markovic C."/>
            <person name="Hall O."/>
            <person name="Minx P."/>
            <person name="Tomlinson C."/>
            <person name="Mitreva M."/>
            <person name="Hou S."/>
            <person name="Chen J."/>
            <person name="Wollam A."/>
            <person name="Pepin K.H."/>
            <person name="Johnson M."/>
            <person name="Bhonagiri V."/>
            <person name="Zhang X."/>
            <person name="Suruliraj S."/>
            <person name="Warren W."/>
            <person name="Chinwalla A."/>
            <person name="Mardis E.R."/>
            <person name="Wilson R.K."/>
        </authorList>
    </citation>
    <scope>NUCLEOTIDE SEQUENCE [LARGE SCALE GENOMIC DNA]</scope>
    <source>
        <strain evidence="2 3">YIT 12067</strain>
    </source>
</reference>
<keyword evidence="1" id="KW-1133">Transmembrane helix</keyword>
<evidence type="ECO:0000256" key="1">
    <source>
        <dbReference type="SAM" id="Phobius"/>
    </source>
</evidence>
<keyword evidence="3" id="KW-1185">Reference proteome</keyword>
<proteinExistence type="predicted"/>
<dbReference type="RefSeq" id="WP_009145635.1">
    <property type="nucleotide sequence ID" value="NZ_GL830888.1"/>
</dbReference>
<comment type="caution">
    <text evidence="2">The sequence shown here is derived from an EMBL/GenBank/DDBJ whole genome shotgun (WGS) entry which is preliminary data.</text>
</comment>
<keyword evidence="1" id="KW-0812">Transmembrane</keyword>
<accession>E8LEJ2</accession>
<dbReference type="EMBL" id="AEVN01000052">
    <property type="protein sequence ID" value="EFY04717.1"/>
    <property type="molecule type" value="Genomic_DNA"/>
</dbReference>
<gene>
    <name evidence="2" type="ORF">HMPREF9443_01276</name>
</gene>